<evidence type="ECO:0000313" key="3">
    <source>
        <dbReference type="EMBL" id="EKC28377.1"/>
    </source>
</evidence>
<dbReference type="GO" id="GO:0000794">
    <property type="term" value="C:condensed nuclear chromosome"/>
    <property type="evidence" value="ECO:0007669"/>
    <property type="project" value="TreeGrafter"/>
</dbReference>
<dbReference type="GO" id="GO:0070192">
    <property type="term" value="P:chromosome organization involved in meiotic cell cycle"/>
    <property type="evidence" value="ECO:0007669"/>
    <property type="project" value="TreeGrafter"/>
</dbReference>
<dbReference type="GO" id="GO:0003691">
    <property type="term" value="F:double-stranded telomeric DNA binding"/>
    <property type="evidence" value="ECO:0007669"/>
    <property type="project" value="TreeGrafter"/>
</dbReference>
<evidence type="ECO:0000256" key="1">
    <source>
        <dbReference type="SAM" id="Coils"/>
    </source>
</evidence>
<accession>K1PVJ7</accession>
<keyword evidence="1" id="KW-0175">Coiled coil</keyword>
<dbReference type="PANTHER" id="PTHR18867">
    <property type="entry name" value="RAD50"/>
    <property type="match status" value="1"/>
</dbReference>
<dbReference type="Gene3D" id="1.10.287.1490">
    <property type="match status" value="1"/>
</dbReference>
<sequence>MDLIRGKIETLQKDGKKVKMEFEDKDANMQQKLDDVRDKKTKLEQNERLKRDLMTENTQKIKQLNKKLSEVEASAGRRDQITRDLKRAEFELSKAEKTVDVNKVKQEIESLSKEKSKLDANISELSSEMNRLHLQSSARAQLDVLKKDKVTKEEQILMEATPPPHPLTMSQTFLKSLLNFKLERAKQEDTLTYLLGHMPARNVRGELDEYIGKQTESVKRLNQEIQKSKSSLSSREAEKKMFG</sequence>
<dbReference type="EMBL" id="JH818466">
    <property type="protein sequence ID" value="EKC28377.1"/>
    <property type="molecule type" value="Genomic_DNA"/>
</dbReference>
<dbReference type="AlphaFoldDB" id="K1PVJ7"/>
<dbReference type="GO" id="GO:0030870">
    <property type="term" value="C:Mre11 complex"/>
    <property type="evidence" value="ECO:0007669"/>
    <property type="project" value="TreeGrafter"/>
</dbReference>
<feature type="compositionally biased region" description="Polar residues" evidence="2">
    <location>
        <begin position="223"/>
        <end position="234"/>
    </location>
</feature>
<dbReference type="GO" id="GO:0006302">
    <property type="term" value="P:double-strand break repair"/>
    <property type="evidence" value="ECO:0007669"/>
    <property type="project" value="TreeGrafter"/>
</dbReference>
<proteinExistence type="predicted"/>
<dbReference type="GO" id="GO:0000722">
    <property type="term" value="P:telomere maintenance via recombination"/>
    <property type="evidence" value="ECO:0007669"/>
    <property type="project" value="TreeGrafter"/>
</dbReference>
<feature type="coiled-coil region" evidence="1">
    <location>
        <begin position="19"/>
        <end position="135"/>
    </location>
</feature>
<name>K1PVJ7_MAGGI</name>
<feature type="region of interest" description="Disordered" evidence="2">
    <location>
        <begin position="222"/>
        <end position="243"/>
    </location>
</feature>
<dbReference type="PANTHER" id="PTHR18867:SF12">
    <property type="entry name" value="DNA REPAIR PROTEIN RAD50"/>
    <property type="match status" value="1"/>
</dbReference>
<dbReference type="GO" id="GO:0007004">
    <property type="term" value="P:telomere maintenance via telomerase"/>
    <property type="evidence" value="ECO:0007669"/>
    <property type="project" value="TreeGrafter"/>
</dbReference>
<gene>
    <name evidence="3" type="ORF">CGI_10023762</name>
</gene>
<protein>
    <submittedName>
        <fullName evidence="3">DNA repair protein RAD50</fullName>
    </submittedName>
</protein>
<dbReference type="InParanoid" id="K1PVJ7"/>
<dbReference type="GO" id="GO:0051880">
    <property type="term" value="F:G-quadruplex DNA binding"/>
    <property type="evidence" value="ECO:0007669"/>
    <property type="project" value="TreeGrafter"/>
</dbReference>
<dbReference type="GO" id="GO:0043047">
    <property type="term" value="F:single-stranded telomeric DNA binding"/>
    <property type="evidence" value="ECO:0007669"/>
    <property type="project" value="TreeGrafter"/>
</dbReference>
<reference evidence="3" key="1">
    <citation type="journal article" date="2012" name="Nature">
        <title>The oyster genome reveals stress adaptation and complexity of shell formation.</title>
        <authorList>
            <person name="Zhang G."/>
            <person name="Fang X."/>
            <person name="Guo X."/>
            <person name="Li L."/>
            <person name="Luo R."/>
            <person name="Xu F."/>
            <person name="Yang P."/>
            <person name="Zhang L."/>
            <person name="Wang X."/>
            <person name="Qi H."/>
            <person name="Xiong Z."/>
            <person name="Que H."/>
            <person name="Xie Y."/>
            <person name="Holland P.W."/>
            <person name="Paps J."/>
            <person name="Zhu Y."/>
            <person name="Wu F."/>
            <person name="Chen Y."/>
            <person name="Wang J."/>
            <person name="Peng C."/>
            <person name="Meng J."/>
            <person name="Yang L."/>
            <person name="Liu J."/>
            <person name="Wen B."/>
            <person name="Zhang N."/>
            <person name="Huang Z."/>
            <person name="Zhu Q."/>
            <person name="Feng Y."/>
            <person name="Mount A."/>
            <person name="Hedgecock D."/>
            <person name="Xu Z."/>
            <person name="Liu Y."/>
            <person name="Domazet-Loso T."/>
            <person name="Du Y."/>
            <person name="Sun X."/>
            <person name="Zhang S."/>
            <person name="Liu B."/>
            <person name="Cheng P."/>
            <person name="Jiang X."/>
            <person name="Li J."/>
            <person name="Fan D."/>
            <person name="Wang W."/>
            <person name="Fu W."/>
            <person name="Wang T."/>
            <person name="Wang B."/>
            <person name="Zhang J."/>
            <person name="Peng Z."/>
            <person name="Li Y."/>
            <person name="Li N."/>
            <person name="Wang J."/>
            <person name="Chen M."/>
            <person name="He Y."/>
            <person name="Tan F."/>
            <person name="Song X."/>
            <person name="Zheng Q."/>
            <person name="Huang R."/>
            <person name="Yang H."/>
            <person name="Du X."/>
            <person name="Chen L."/>
            <person name="Yang M."/>
            <person name="Gaffney P.M."/>
            <person name="Wang S."/>
            <person name="Luo L."/>
            <person name="She Z."/>
            <person name="Ming Y."/>
            <person name="Huang W."/>
            <person name="Zhang S."/>
            <person name="Huang B."/>
            <person name="Zhang Y."/>
            <person name="Qu T."/>
            <person name="Ni P."/>
            <person name="Miao G."/>
            <person name="Wang J."/>
            <person name="Wang Q."/>
            <person name="Steinberg C.E."/>
            <person name="Wang H."/>
            <person name="Li N."/>
            <person name="Qian L."/>
            <person name="Zhang G."/>
            <person name="Li Y."/>
            <person name="Yang H."/>
            <person name="Liu X."/>
            <person name="Wang J."/>
            <person name="Yin Y."/>
            <person name="Wang J."/>
        </authorList>
    </citation>
    <scope>NUCLEOTIDE SEQUENCE [LARGE SCALE GENOMIC DNA]</scope>
    <source>
        <strain evidence="3">05x7-T-G4-1.051#20</strain>
    </source>
</reference>
<dbReference type="HOGENOM" id="CLU_1143504_0_0_1"/>
<organism evidence="3">
    <name type="scientific">Magallana gigas</name>
    <name type="common">Pacific oyster</name>
    <name type="synonym">Crassostrea gigas</name>
    <dbReference type="NCBI Taxonomy" id="29159"/>
    <lineage>
        <taxon>Eukaryota</taxon>
        <taxon>Metazoa</taxon>
        <taxon>Spiralia</taxon>
        <taxon>Lophotrochozoa</taxon>
        <taxon>Mollusca</taxon>
        <taxon>Bivalvia</taxon>
        <taxon>Autobranchia</taxon>
        <taxon>Pteriomorphia</taxon>
        <taxon>Ostreida</taxon>
        <taxon>Ostreoidea</taxon>
        <taxon>Ostreidae</taxon>
        <taxon>Magallana</taxon>
    </lineage>
</organism>
<evidence type="ECO:0000256" key="2">
    <source>
        <dbReference type="SAM" id="MobiDB-lite"/>
    </source>
</evidence>